<dbReference type="OrthoDB" id="47328at2759"/>
<evidence type="ECO:0000313" key="3">
    <source>
        <dbReference type="EMBL" id="KFM67143.1"/>
    </source>
</evidence>
<evidence type="ECO:0000259" key="2">
    <source>
        <dbReference type="PROSITE" id="PS51650"/>
    </source>
</evidence>
<protein>
    <submittedName>
        <fullName evidence="3">Dedicator of cytokinesis protein 9</fullName>
    </submittedName>
</protein>
<dbReference type="PANTHER" id="PTHR23317">
    <property type="entry name" value="DEDICATOR OF CYTOKINESIS DOCK"/>
    <property type="match status" value="1"/>
</dbReference>
<accession>A0A087TPV4</accession>
<dbReference type="PANTHER" id="PTHR23317:SF26">
    <property type="entry name" value="ZIZIMIN, ISOFORM K"/>
    <property type="match status" value="1"/>
</dbReference>
<dbReference type="GO" id="GO:0007264">
    <property type="term" value="P:small GTPase-mediated signal transduction"/>
    <property type="evidence" value="ECO:0007669"/>
    <property type="project" value="InterPro"/>
</dbReference>
<dbReference type="GO" id="GO:0005085">
    <property type="term" value="F:guanyl-nucleotide exchange factor activity"/>
    <property type="evidence" value="ECO:0007669"/>
    <property type="project" value="InterPro"/>
</dbReference>
<dbReference type="InterPro" id="IPR027007">
    <property type="entry name" value="C2_DOCK-type_domain"/>
</dbReference>
<comment type="similarity">
    <text evidence="1">Belongs to the DOCK family.</text>
</comment>
<dbReference type="PROSITE" id="PS51650">
    <property type="entry name" value="C2_DOCK"/>
    <property type="match status" value="1"/>
</dbReference>
<dbReference type="STRING" id="407821.A0A087TPV4"/>
<dbReference type="Pfam" id="PF14429">
    <property type="entry name" value="DOCK-C2"/>
    <property type="match status" value="1"/>
</dbReference>
<sequence length="130" mass="14315">SCEQPKRSKQRDGPVANVVGYSWLPLLSKGRLSLDDQCLPVSISLPSGYLSCQPLGLGKGFSGPEIRWVDGGKELFKVSFILVSTVNSKDQHLHNFFSQCQRLLESKVPDIEASSVIKDCSNSCQVYSPR</sequence>
<feature type="non-terminal residue" evidence="3">
    <location>
        <position position="1"/>
    </location>
</feature>
<feature type="non-terminal residue" evidence="3">
    <location>
        <position position="130"/>
    </location>
</feature>
<reference evidence="3 4" key="1">
    <citation type="submission" date="2013-11" db="EMBL/GenBank/DDBJ databases">
        <title>Genome sequencing of Stegodyphus mimosarum.</title>
        <authorList>
            <person name="Bechsgaard J."/>
        </authorList>
    </citation>
    <scope>NUCLEOTIDE SEQUENCE [LARGE SCALE GENOMIC DNA]</scope>
</reference>
<evidence type="ECO:0000256" key="1">
    <source>
        <dbReference type="PROSITE-ProRule" id="PRU00983"/>
    </source>
</evidence>
<dbReference type="InterPro" id="IPR035892">
    <property type="entry name" value="C2_domain_sf"/>
</dbReference>
<dbReference type="Proteomes" id="UP000054359">
    <property type="component" value="Unassembled WGS sequence"/>
</dbReference>
<dbReference type="EMBL" id="KK116229">
    <property type="protein sequence ID" value="KFM67143.1"/>
    <property type="molecule type" value="Genomic_DNA"/>
</dbReference>
<keyword evidence="4" id="KW-1185">Reference proteome</keyword>
<feature type="domain" description="C2 DOCK-type" evidence="2">
    <location>
        <begin position="1"/>
        <end position="83"/>
    </location>
</feature>
<evidence type="ECO:0000313" key="4">
    <source>
        <dbReference type="Proteomes" id="UP000054359"/>
    </source>
</evidence>
<dbReference type="InterPro" id="IPR026791">
    <property type="entry name" value="DOCK"/>
</dbReference>
<dbReference type="AlphaFoldDB" id="A0A087TPV4"/>
<proteinExistence type="inferred from homology"/>
<name>A0A087TPV4_STEMI</name>
<organism evidence="3 4">
    <name type="scientific">Stegodyphus mimosarum</name>
    <name type="common">African social velvet spider</name>
    <dbReference type="NCBI Taxonomy" id="407821"/>
    <lineage>
        <taxon>Eukaryota</taxon>
        <taxon>Metazoa</taxon>
        <taxon>Ecdysozoa</taxon>
        <taxon>Arthropoda</taxon>
        <taxon>Chelicerata</taxon>
        <taxon>Arachnida</taxon>
        <taxon>Araneae</taxon>
        <taxon>Araneomorphae</taxon>
        <taxon>Entelegynae</taxon>
        <taxon>Eresoidea</taxon>
        <taxon>Eresidae</taxon>
        <taxon>Stegodyphus</taxon>
    </lineage>
</organism>
<gene>
    <name evidence="3" type="ORF">X975_10632</name>
</gene>
<dbReference type="Gene3D" id="2.60.40.150">
    <property type="entry name" value="C2 domain"/>
    <property type="match status" value="1"/>
</dbReference>